<dbReference type="PANTHER" id="PTHR33908">
    <property type="entry name" value="MANNOSYLTRANSFERASE YKCB-RELATED"/>
    <property type="match status" value="1"/>
</dbReference>
<dbReference type="AlphaFoldDB" id="A0A0F9FWL9"/>
<keyword evidence="7 8" id="KW-0472">Membrane</keyword>
<feature type="transmembrane region" description="Helical" evidence="8">
    <location>
        <begin position="30"/>
        <end position="50"/>
    </location>
</feature>
<organism evidence="10">
    <name type="scientific">marine sediment metagenome</name>
    <dbReference type="NCBI Taxonomy" id="412755"/>
    <lineage>
        <taxon>unclassified sequences</taxon>
        <taxon>metagenomes</taxon>
        <taxon>ecological metagenomes</taxon>
    </lineage>
</organism>
<dbReference type="GO" id="GO:0008610">
    <property type="term" value="P:lipid biosynthetic process"/>
    <property type="evidence" value="ECO:0007669"/>
    <property type="project" value="UniProtKB-ARBA"/>
</dbReference>
<evidence type="ECO:0000256" key="1">
    <source>
        <dbReference type="ARBA" id="ARBA00004651"/>
    </source>
</evidence>
<feature type="transmembrane region" description="Helical" evidence="8">
    <location>
        <begin position="464"/>
        <end position="481"/>
    </location>
</feature>
<protein>
    <recommendedName>
        <fullName evidence="9">Glycosyltransferase RgtA/B/C/D-like domain-containing protein</fullName>
    </recommendedName>
</protein>
<dbReference type="PANTHER" id="PTHR33908:SF11">
    <property type="entry name" value="MEMBRANE PROTEIN"/>
    <property type="match status" value="1"/>
</dbReference>
<feature type="transmembrane region" description="Helical" evidence="8">
    <location>
        <begin position="200"/>
        <end position="219"/>
    </location>
</feature>
<accession>A0A0F9FWL9</accession>
<evidence type="ECO:0000256" key="7">
    <source>
        <dbReference type="ARBA" id="ARBA00023136"/>
    </source>
</evidence>
<comment type="subcellular location">
    <subcellularLocation>
        <location evidence="1">Cell membrane</location>
        <topology evidence="1">Multi-pass membrane protein</topology>
    </subcellularLocation>
</comment>
<feature type="transmembrane region" description="Helical" evidence="8">
    <location>
        <begin position="265"/>
        <end position="284"/>
    </location>
</feature>
<feature type="transmembrane region" description="Helical" evidence="8">
    <location>
        <begin position="384"/>
        <end position="404"/>
    </location>
</feature>
<feature type="transmembrane region" description="Helical" evidence="8">
    <location>
        <begin position="225"/>
        <end position="244"/>
    </location>
</feature>
<comment type="caution">
    <text evidence="10">The sequence shown here is derived from an EMBL/GenBank/DDBJ whole genome shotgun (WGS) entry which is preliminary data.</text>
</comment>
<keyword evidence="5 8" id="KW-0812">Transmembrane</keyword>
<keyword evidence="3" id="KW-0328">Glycosyltransferase</keyword>
<evidence type="ECO:0000256" key="6">
    <source>
        <dbReference type="ARBA" id="ARBA00022989"/>
    </source>
</evidence>
<dbReference type="InterPro" id="IPR038731">
    <property type="entry name" value="RgtA/B/C-like"/>
</dbReference>
<proteinExistence type="predicted"/>
<feature type="transmembrane region" description="Helical" evidence="8">
    <location>
        <begin position="411"/>
        <end position="429"/>
    </location>
</feature>
<feature type="non-terminal residue" evidence="10">
    <location>
        <position position="535"/>
    </location>
</feature>
<keyword evidence="2" id="KW-1003">Cell membrane</keyword>
<dbReference type="GO" id="GO:0005886">
    <property type="term" value="C:plasma membrane"/>
    <property type="evidence" value="ECO:0007669"/>
    <property type="project" value="UniProtKB-SubCell"/>
</dbReference>
<reference evidence="10" key="1">
    <citation type="journal article" date="2015" name="Nature">
        <title>Complex archaea that bridge the gap between prokaryotes and eukaryotes.</title>
        <authorList>
            <person name="Spang A."/>
            <person name="Saw J.H."/>
            <person name="Jorgensen S.L."/>
            <person name="Zaremba-Niedzwiedzka K."/>
            <person name="Martijn J."/>
            <person name="Lind A.E."/>
            <person name="van Eijk R."/>
            <person name="Schleper C."/>
            <person name="Guy L."/>
            <person name="Ettema T.J."/>
        </authorList>
    </citation>
    <scope>NUCLEOTIDE SEQUENCE</scope>
</reference>
<evidence type="ECO:0000313" key="10">
    <source>
        <dbReference type="EMBL" id="KKL55557.1"/>
    </source>
</evidence>
<feature type="transmembrane region" description="Helical" evidence="8">
    <location>
        <begin position="171"/>
        <end position="191"/>
    </location>
</feature>
<feature type="transmembrane region" description="Helical" evidence="8">
    <location>
        <begin position="435"/>
        <end position="452"/>
    </location>
</feature>
<dbReference type="Pfam" id="PF13231">
    <property type="entry name" value="PMT_2"/>
    <property type="match status" value="1"/>
</dbReference>
<evidence type="ECO:0000256" key="3">
    <source>
        <dbReference type="ARBA" id="ARBA00022676"/>
    </source>
</evidence>
<dbReference type="GO" id="GO:0016763">
    <property type="term" value="F:pentosyltransferase activity"/>
    <property type="evidence" value="ECO:0007669"/>
    <property type="project" value="TreeGrafter"/>
</dbReference>
<keyword evidence="6 8" id="KW-1133">Transmembrane helix</keyword>
<keyword evidence="4" id="KW-0808">Transferase</keyword>
<evidence type="ECO:0000256" key="8">
    <source>
        <dbReference type="SAM" id="Phobius"/>
    </source>
</evidence>
<evidence type="ECO:0000256" key="5">
    <source>
        <dbReference type="ARBA" id="ARBA00022692"/>
    </source>
</evidence>
<evidence type="ECO:0000259" key="9">
    <source>
        <dbReference type="Pfam" id="PF13231"/>
    </source>
</evidence>
<dbReference type="EMBL" id="LAZR01030800">
    <property type="protein sequence ID" value="KKL55557.1"/>
    <property type="molecule type" value="Genomic_DNA"/>
</dbReference>
<feature type="transmembrane region" description="Helical" evidence="8">
    <location>
        <begin position="94"/>
        <end position="117"/>
    </location>
</feature>
<sequence>MSTNGYPLTLPYYNSACITCITPSFLESSLFSLGLGLAIFTHLLIGLGVAGLFNQWSINLLLLGVFLLSYREIESIIQQIKAKFGNLLTSDISWVGILLVLILAVQVFFNLAGASVLPSGWDALGEHLARAKEWVRLHSLEAIPYINYLQRGQPFNVGMLYGMSLLIKDAILAKLIHFSFGILTAIGVYALGKRYFSSRVGLFSAAIFYTIPAVAYLSTTAYVDLGLTFYAFLALYAFINWTATNRRGWLIVSAIMSGLCVGSKYAGFLPIAILVLGILFQSWFTKKEKFIIVTKNLLLFVFLAGLAGSFWYVRDFIIYGRLVPLELAFSLWHSIKNAFWRIVTLGPLNPENLPSALALDVSFLRDKALVPWKLTMYGSALKRVYDPGGVGVLFLAFLPFFLLPRFRKNRVMRVVLYYSLIFFVVWMLFSPLKRYLIPVFPLLSIMVAYIIIPTWEARKIIRVPLFSLVTLTLFFQMIYLAPEGLNKIYQRVRVLAGVTSQEDYIMKNEETYPVYRFINGNLPPEAKLLIMDIRA</sequence>
<feature type="domain" description="Glycosyltransferase RgtA/B/C/D-like" evidence="9">
    <location>
        <begin position="174"/>
        <end position="301"/>
    </location>
</feature>
<dbReference type="InterPro" id="IPR050297">
    <property type="entry name" value="LipidA_mod_glycosyltrf_83"/>
</dbReference>
<evidence type="ECO:0000256" key="2">
    <source>
        <dbReference type="ARBA" id="ARBA00022475"/>
    </source>
</evidence>
<evidence type="ECO:0000256" key="4">
    <source>
        <dbReference type="ARBA" id="ARBA00022679"/>
    </source>
</evidence>
<gene>
    <name evidence="10" type="ORF">LCGC14_2254230</name>
</gene>
<name>A0A0F9FWL9_9ZZZZ</name>
<feature type="transmembrane region" description="Helical" evidence="8">
    <location>
        <begin position="290"/>
        <end position="313"/>
    </location>
</feature>